<evidence type="ECO:0000313" key="1">
    <source>
        <dbReference type="EMBL" id="KAK2169512.1"/>
    </source>
</evidence>
<proteinExistence type="predicted"/>
<name>A0AAD9KDY7_9ANNE</name>
<protein>
    <submittedName>
        <fullName evidence="1">Uncharacterized protein</fullName>
    </submittedName>
</protein>
<keyword evidence="2" id="KW-1185">Reference proteome</keyword>
<gene>
    <name evidence="1" type="ORF">LSH36_9g10011</name>
</gene>
<evidence type="ECO:0000313" key="2">
    <source>
        <dbReference type="Proteomes" id="UP001208570"/>
    </source>
</evidence>
<dbReference type="AlphaFoldDB" id="A0AAD9KDY7"/>
<dbReference type="EMBL" id="JAODUP010000009">
    <property type="protein sequence ID" value="KAK2169512.1"/>
    <property type="molecule type" value="Genomic_DNA"/>
</dbReference>
<comment type="caution">
    <text evidence="1">The sequence shown here is derived from an EMBL/GenBank/DDBJ whole genome shotgun (WGS) entry which is preliminary data.</text>
</comment>
<sequence length="152" mass="17683">MSKLFNFSNCRTILKSVRISNPPSENYIRLERLVGRVIVPYLGYLGLYEGSSEPIIRSENYGTVLQRAKKVTDEISLSRAPSLYQKRRPRLKANRPLTLETVSEMTHREHELLSRQLMVDYEYDSRQLMANSGGRQLLSKVEPRRYSCDILM</sequence>
<dbReference type="Proteomes" id="UP001208570">
    <property type="component" value="Unassembled WGS sequence"/>
</dbReference>
<reference evidence="1" key="1">
    <citation type="journal article" date="2023" name="Mol. Biol. Evol.">
        <title>Third-Generation Sequencing Reveals the Adaptive Role of the Epigenome in Three Deep-Sea Polychaetes.</title>
        <authorList>
            <person name="Perez M."/>
            <person name="Aroh O."/>
            <person name="Sun Y."/>
            <person name="Lan Y."/>
            <person name="Juniper S.K."/>
            <person name="Young C.R."/>
            <person name="Angers B."/>
            <person name="Qian P.Y."/>
        </authorList>
    </citation>
    <scope>NUCLEOTIDE SEQUENCE</scope>
    <source>
        <strain evidence="1">P08H-3</strain>
    </source>
</reference>
<organism evidence="1 2">
    <name type="scientific">Paralvinella palmiformis</name>
    <dbReference type="NCBI Taxonomy" id="53620"/>
    <lineage>
        <taxon>Eukaryota</taxon>
        <taxon>Metazoa</taxon>
        <taxon>Spiralia</taxon>
        <taxon>Lophotrochozoa</taxon>
        <taxon>Annelida</taxon>
        <taxon>Polychaeta</taxon>
        <taxon>Sedentaria</taxon>
        <taxon>Canalipalpata</taxon>
        <taxon>Terebellida</taxon>
        <taxon>Terebelliformia</taxon>
        <taxon>Alvinellidae</taxon>
        <taxon>Paralvinella</taxon>
    </lineage>
</organism>
<accession>A0AAD9KDY7</accession>